<proteinExistence type="predicted"/>
<dbReference type="EMBL" id="RKIT01000002">
    <property type="protein sequence ID" value="RSC18410.1"/>
    <property type="molecule type" value="Genomic_DNA"/>
</dbReference>
<sequence>MALRLSGLQRHNRRPDKAFTPPSGNTYARWSCAYQACNDTTVGRIRRLRRHPATRKPDGAALIRPTTTQP</sequence>
<reference evidence="3" key="1">
    <citation type="submission" date="2018-10" db="EMBL/GenBank/DDBJ databases">
        <title>FDA dAtabase for Regulatory Grade micrObial Sequences (FDA-ARGOS): Supporting development and validation of Infectious Disease Dx tests.</title>
        <authorList>
            <person name="Goldberg B."/>
            <person name="Campos J."/>
            <person name="Tallon L."/>
            <person name="Sadzewicz L."/>
            <person name="Zhao X."/>
            <person name="Vavikolanu K."/>
            <person name="Mehta A."/>
            <person name="Aluvathingal J."/>
            <person name="Nadendla S."/>
            <person name="Geyer C."/>
            <person name="Nandy P."/>
            <person name="Yan Y."/>
            <person name="Sichtig H."/>
        </authorList>
    </citation>
    <scope>NUCLEOTIDE SEQUENCE [LARGE SCALE GENOMIC DNA]</scope>
    <source>
        <strain evidence="3">FDAARGOS_526</strain>
    </source>
</reference>
<evidence type="ECO:0000313" key="2">
    <source>
        <dbReference type="EMBL" id="RSC18410.1"/>
    </source>
</evidence>
<gene>
    <name evidence="2" type="ORF">EGS84_16445</name>
</gene>
<name>A0AAQ0V8J5_CITKO</name>
<protein>
    <submittedName>
        <fullName evidence="2">Uncharacterized protein</fullName>
    </submittedName>
</protein>
<feature type="region of interest" description="Disordered" evidence="1">
    <location>
        <begin position="49"/>
        <end position="70"/>
    </location>
</feature>
<evidence type="ECO:0000313" key="3">
    <source>
        <dbReference type="Proteomes" id="UP000282299"/>
    </source>
</evidence>
<dbReference type="Proteomes" id="UP000282299">
    <property type="component" value="Unassembled WGS sequence"/>
</dbReference>
<feature type="region of interest" description="Disordered" evidence="1">
    <location>
        <begin position="1"/>
        <end position="24"/>
    </location>
</feature>
<dbReference type="AlphaFoldDB" id="A0AAQ0V8J5"/>
<evidence type="ECO:0000256" key="1">
    <source>
        <dbReference type="SAM" id="MobiDB-lite"/>
    </source>
</evidence>
<comment type="caution">
    <text evidence="2">The sequence shown here is derived from an EMBL/GenBank/DDBJ whole genome shotgun (WGS) entry which is preliminary data.</text>
</comment>
<organism evidence="2 3">
    <name type="scientific">Citrobacter koseri</name>
    <name type="common">Citrobacter diversus</name>
    <dbReference type="NCBI Taxonomy" id="545"/>
    <lineage>
        <taxon>Bacteria</taxon>
        <taxon>Pseudomonadati</taxon>
        <taxon>Pseudomonadota</taxon>
        <taxon>Gammaproteobacteria</taxon>
        <taxon>Enterobacterales</taxon>
        <taxon>Enterobacteriaceae</taxon>
        <taxon>Citrobacter</taxon>
    </lineage>
</organism>
<accession>A0AAQ0V8J5</accession>